<dbReference type="InterPro" id="IPR011334">
    <property type="entry name" value="UDP-acyl_GlcNac_deAcase_C"/>
</dbReference>
<evidence type="ECO:0000256" key="9">
    <source>
        <dbReference type="ARBA" id="ARBA00022833"/>
    </source>
</evidence>
<dbReference type="EMBL" id="JSAM01000092">
    <property type="protein sequence ID" value="KIA77038.1"/>
    <property type="molecule type" value="Genomic_DNA"/>
</dbReference>
<evidence type="ECO:0000313" key="13">
    <source>
        <dbReference type="EMBL" id="KIA77038.1"/>
    </source>
</evidence>
<feature type="active site" description="Proton donor" evidence="12">
    <location>
        <position position="274"/>
    </location>
</feature>
<dbReference type="Gene3D" id="3.30.230.20">
    <property type="entry name" value="lpxc deacetylase, domain 1"/>
    <property type="match status" value="1"/>
</dbReference>
<dbReference type="OMA" id="IVFYRSD"/>
<evidence type="ECO:0000256" key="2">
    <source>
        <dbReference type="ARBA" id="ARBA00002923"/>
    </source>
</evidence>
<dbReference type="PANTHER" id="PTHR33694">
    <property type="entry name" value="UDP-3-O-ACYL-N-ACETYLGLUCOSAMINE DEACETYLASE 1, MITOCHONDRIAL-RELATED"/>
    <property type="match status" value="1"/>
</dbReference>
<evidence type="ECO:0000256" key="1">
    <source>
        <dbReference type="ARBA" id="ARBA00001947"/>
    </source>
</evidence>
<name>A0A0C1EAF2_9BACT</name>
<feature type="binding site" evidence="12">
    <location>
        <position position="247"/>
    </location>
    <ligand>
        <name>Zn(2+)</name>
        <dbReference type="ChEBI" id="CHEBI:29105"/>
    </ligand>
</feature>
<keyword evidence="10 12" id="KW-0443">Lipid metabolism</keyword>
<dbReference type="EC" id="3.5.1.108" evidence="4 12"/>
<dbReference type="InterPro" id="IPR015870">
    <property type="entry name" value="UDP-acyl_N-AcGlcN_deAcase_N"/>
</dbReference>
<evidence type="ECO:0000313" key="14">
    <source>
        <dbReference type="Proteomes" id="UP000031307"/>
    </source>
</evidence>
<evidence type="ECO:0000256" key="10">
    <source>
        <dbReference type="ARBA" id="ARBA00023098"/>
    </source>
</evidence>
<accession>A0A0C1EAF2</accession>
<dbReference type="InterPro" id="IPR004463">
    <property type="entry name" value="UDP-acyl_GlcNac_deAcase"/>
</dbReference>
<dbReference type="GO" id="GO:0103117">
    <property type="term" value="F:UDP-3-O-acyl-N-acetylglucosamine deacetylase activity"/>
    <property type="evidence" value="ECO:0007669"/>
    <property type="project" value="UniProtKB-UniRule"/>
</dbReference>
<comment type="catalytic activity">
    <reaction evidence="11 12">
        <text>a UDP-3-O-[(3R)-3-hydroxyacyl]-N-acetyl-alpha-D-glucosamine + H2O = a UDP-3-O-[(3R)-3-hydroxyacyl]-alpha-D-glucosamine + acetate</text>
        <dbReference type="Rhea" id="RHEA:67816"/>
        <dbReference type="ChEBI" id="CHEBI:15377"/>
        <dbReference type="ChEBI" id="CHEBI:30089"/>
        <dbReference type="ChEBI" id="CHEBI:137740"/>
        <dbReference type="ChEBI" id="CHEBI:173225"/>
        <dbReference type="EC" id="3.5.1.108"/>
    </reaction>
</comment>
<gene>
    <name evidence="12 13" type="primary">lpxC</name>
    <name evidence="13" type="ORF">DB43_GW00060</name>
</gene>
<dbReference type="RefSeq" id="WP_006342229.1">
    <property type="nucleotide sequence ID" value="NZ_JASBUT010000035.1"/>
</dbReference>
<comment type="similarity">
    <text evidence="12">Belongs to the LpxC family.</text>
</comment>
<comment type="cofactor">
    <cofactor evidence="1 12">
        <name>Zn(2+)</name>
        <dbReference type="ChEBI" id="CHEBI:29105"/>
    </cofactor>
</comment>
<evidence type="ECO:0000256" key="12">
    <source>
        <dbReference type="HAMAP-Rule" id="MF_00388"/>
    </source>
</evidence>
<dbReference type="HAMAP" id="MF_00388">
    <property type="entry name" value="LpxC"/>
    <property type="match status" value="1"/>
</dbReference>
<dbReference type="GO" id="GO:0046872">
    <property type="term" value="F:metal ion binding"/>
    <property type="evidence" value="ECO:0007669"/>
    <property type="project" value="UniProtKB-KW"/>
</dbReference>
<dbReference type="SUPFAM" id="SSF54211">
    <property type="entry name" value="Ribosomal protein S5 domain 2-like"/>
    <property type="match status" value="2"/>
</dbReference>
<sequence>MNAFNSSLEKTCRRQRTLKKSVSFSGIGIHTGRGVSLKFCPAKEGTGIVFKRVDLPSQPLIPATVEYVCETNRSTTLGIGSVRIHTVEHVLAAIRAYEISNLCIEITSIEPPVGNGSSDVFVEMIEEAGIEEQDGIIPVVKIQEPVYWSEGDIHLVALPADEYRISYTLSYPTPSILQAQFHSLSVTAESFKNELAPCRTFSLYQEVSVLMDKGLIQGASLNNGVTIKDGAVLSKGGLFFPNEMVRHKILDMIGDFSLVGFDFLAHVIAIRSGHASNFAFAKKLLHSITTERCS</sequence>
<keyword evidence="5 12" id="KW-0444">Lipid biosynthesis</keyword>
<evidence type="ECO:0000256" key="11">
    <source>
        <dbReference type="ARBA" id="ARBA00024535"/>
    </source>
</evidence>
<dbReference type="UniPathway" id="UPA00359">
    <property type="reaction ID" value="UER00478"/>
</dbReference>
<dbReference type="InterPro" id="IPR020568">
    <property type="entry name" value="Ribosomal_Su5_D2-typ_SF"/>
</dbReference>
<feature type="binding site" evidence="12">
    <location>
        <position position="251"/>
    </location>
    <ligand>
        <name>Zn(2+)</name>
        <dbReference type="ChEBI" id="CHEBI:29105"/>
    </ligand>
</feature>
<evidence type="ECO:0000256" key="3">
    <source>
        <dbReference type="ARBA" id="ARBA00005002"/>
    </source>
</evidence>
<evidence type="ECO:0000256" key="6">
    <source>
        <dbReference type="ARBA" id="ARBA00022556"/>
    </source>
</evidence>
<evidence type="ECO:0000256" key="4">
    <source>
        <dbReference type="ARBA" id="ARBA00012745"/>
    </source>
</evidence>
<reference evidence="13 14" key="1">
    <citation type="journal article" date="2014" name="Mol. Biol. Evol.">
        <title>Massive expansion of Ubiquitination-related gene families within the Chlamydiae.</title>
        <authorList>
            <person name="Domman D."/>
            <person name="Collingro A."/>
            <person name="Lagkouvardos I."/>
            <person name="Gehre L."/>
            <person name="Weinmaier T."/>
            <person name="Rattei T."/>
            <person name="Subtil A."/>
            <person name="Horn M."/>
        </authorList>
    </citation>
    <scope>NUCLEOTIDE SEQUENCE [LARGE SCALE GENOMIC DNA]</scope>
    <source>
        <strain evidence="13 14">OEW1</strain>
    </source>
</reference>
<organism evidence="13 14">
    <name type="scientific">Parachlamydia acanthamoebae</name>
    <dbReference type="NCBI Taxonomy" id="83552"/>
    <lineage>
        <taxon>Bacteria</taxon>
        <taxon>Pseudomonadati</taxon>
        <taxon>Chlamydiota</taxon>
        <taxon>Chlamydiia</taxon>
        <taxon>Parachlamydiales</taxon>
        <taxon>Parachlamydiaceae</taxon>
        <taxon>Parachlamydia</taxon>
    </lineage>
</organism>
<feature type="binding site" evidence="12">
    <location>
        <position position="89"/>
    </location>
    <ligand>
        <name>Zn(2+)</name>
        <dbReference type="ChEBI" id="CHEBI:29105"/>
    </ligand>
</feature>
<dbReference type="Proteomes" id="UP000031307">
    <property type="component" value="Unassembled WGS sequence"/>
</dbReference>
<keyword evidence="8 12" id="KW-0378">Hydrolase</keyword>
<protein>
    <recommendedName>
        <fullName evidence="4 12">UDP-3-O-acyl-N-acetylglucosamine deacetylase</fullName>
        <shortName evidence="12">UDP-3-O-acyl-GlcNAc deacetylase</shortName>
        <ecNumber evidence="4 12">3.5.1.108</ecNumber>
    </recommendedName>
    <alternativeName>
        <fullName evidence="12">UDP-3-O-[R-3-hydroxymyristoyl]-N-acetylglucosamine deacetylase</fullName>
    </alternativeName>
</protein>
<dbReference type="Pfam" id="PF03331">
    <property type="entry name" value="LpxC"/>
    <property type="match status" value="1"/>
</dbReference>
<evidence type="ECO:0000256" key="5">
    <source>
        <dbReference type="ARBA" id="ARBA00022516"/>
    </source>
</evidence>
<proteinExistence type="inferred from homology"/>
<dbReference type="GO" id="GO:0009245">
    <property type="term" value="P:lipid A biosynthetic process"/>
    <property type="evidence" value="ECO:0007669"/>
    <property type="project" value="UniProtKB-UniRule"/>
</dbReference>
<evidence type="ECO:0000256" key="8">
    <source>
        <dbReference type="ARBA" id="ARBA00022801"/>
    </source>
</evidence>
<comment type="pathway">
    <text evidence="3 12">Glycolipid biosynthesis; lipid IV(A) biosynthesis; lipid IV(A) from (3R)-3-hydroxytetradecanoyl-[acyl-carrier-protein] and UDP-N-acetyl-alpha-D-glucosamine: step 2/6.</text>
</comment>
<dbReference type="AlphaFoldDB" id="A0A0C1EAF2"/>
<comment type="function">
    <text evidence="2 12">Catalyzes the hydrolysis of UDP-3-O-myristoyl-N-acetylglucosamine to form UDP-3-O-myristoylglucosamine and acetate, the committed step in lipid A biosynthesis.</text>
</comment>
<dbReference type="PATRIC" id="fig|83552.4.peg.1815"/>
<dbReference type="GO" id="GO:0016020">
    <property type="term" value="C:membrane"/>
    <property type="evidence" value="ECO:0007669"/>
    <property type="project" value="GOC"/>
</dbReference>
<keyword evidence="6 12" id="KW-0441">Lipid A biosynthesis</keyword>
<evidence type="ECO:0000256" key="7">
    <source>
        <dbReference type="ARBA" id="ARBA00022723"/>
    </source>
</evidence>
<keyword evidence="9 12" id="KW-0862">Zinc</keyword>
<dbReference type="Gene3D" id="3.30.1700.10">
    <property type="entry name" value="lpxc deacetylase, domain 2"/>
    <property type="match status" value="1"/>
</dbReference>
<keyword evidence="7 12" id="KW-0479">Metal-binding</keyword>
<dbReference type="NCBIfam" id="TIGR00325">
    <property type="entry name" value="lpxC"/>
    <property type="match status" value="1"/>
</dbReference>
<comment type="caution">
    <text evidence="13">The sequence shown here is derived from an EMBL/GenBank/DDBJ whole genome shotgun (WGS) entry which is preliminary data.</text>
</comment>
<dbReference type="PANTHER" id="PTHR33694:SF1">
    <property type="entry name" value="UDP-3-O-ACYL-N-ACETYLGLUCOSAMINE DEACETYLASE 1, MITOCHONDRIAL-RELATED"/>
    <property type="match status" value="1"/>
</dbReference>